<dbReference type="PANTHER" id="PTHR30349">
    <property type="entry name" value="PHAGE INTEGRASE-RELATED"/>
    <property type="match status" value="1"/>
</dbReference>
<dbReference type="EMBL" id="LUXM01000033">
    <property type="protein sequence ID" value="KZU94358.1"/>
    <property type="molecule type" value="Genomic_DNA"/>
</dbReference>
<dbReference type="InterPro" id="IPR011010">
    <property type="entry name" value="DNA_brk_join_enz"/>
</dbReference>
<name>A0A162EZC1_LACPN</name>
<evidence type="ECO:0000256" key="3">
    <source>
        <dbReference type="ARBA" id="ARBA00023172"/>
    </source>
</evidence>
<dbReference type="InterPro" id="IPR002104">
    <property type="entry name" value="Integrase_catalytic"/>
</dbReference>
<dbReference type="Gene3D" id="1.10.443.10">
    <property type="entry name" value="Intergrase catalytic core"/>
    <property type="match status" value="1"/>
</dbReference>
<keyword evidence="3" id="KW-0233">DNA recombination</keyword>
<dbReference type="Gene3D" id="1.10.150.130">
    <property type="match status" value="1"/>
</dbReference>
<proteinExistence type="inferred from homology"/>
<evidence type="ECO:0000313" key="5">
    <source>
        <dbReference type="EMBL" id="KZU94358.1"/>
    </source>
</evidence>
<sequence length="305" mass="35559">MAQHVKFHQYFFQWMQLYKLDAVRPVTYRKYEMSHRQLVMLAPDLKMTDLSRLTYQQLLNDYAETHERQTTMDFHRHLKGSLIDALEEGFIDRDPTRKAIIKGIKHRQHKTKYLHQYELQALLNELNLNNEVNWDYFILLIAKTGIRFAEALGVTPADFDFAHQTLSISKTWDYKSAKSDFAPTKNNSSVRKVPLDWQTVIQFSQLTKKLPGDQPIFVQAKVYNDTVNHYLERLCKHASIPVISVHGLRHTHASLLLYAGVSIASVARRLGHSNMTTTQQTYLHIIQELENQDNDKVMKHLASLI</sequence>
<organism evidence="5 6">
    <name type="scientific">Lactiplantibacillus plantarum</name>
    <name type="common">Lactobacillus plantarum</name>
    <dbReference type="NCBI Taxonomy" id="1590"/>
    <lineage>
        <taxon>Bacteria</taxon>
        <taxon>Bacillati</taxon>
        <taxon>Bacillota</taxon>
        <taxon>Bacilli</taxon>
        <taxon>Lactobacillales</taxon>
        <taxon>Lactobacillaceae</taxon>
        <taxon>Lactiplantibacillus</taxon>
    </lineage>
</organism>
<evidence type="ECO:0000313" key="6">
    <source>
        <dbReference type="Proteomes" id="UP000076882"/>
    </source>
</evidence>
<dbReference type="GO" id="GO:0003677">
    <property type="term" value="F:DNA binding"/>
    <property type="evidence" value="ECO:0007669"/>
    <property type="project" value="UniProtKB-KW"/>
</dbReference>
<dbReference type="PROSITE" id="PS51898">
    <property type="entry name" value="TYR_RECOMBINASE"/>
    <property type="match status" value="1"/>
</dbReference>
<dbReference type="AlphaFoldDB" id="A0A162EZC1"/>
<dbReference type="PATRIC" id="fig|1590.144.peg.817"/>
<comment type="caution">
    <text evidence="5">The sequence shown here is derived from an EMBL/GenBank/DDBJ whole genome shotgun (WGS) entry which is preliminary data.</text>
</comment>
<evidence type="ECO:0000256" key="2">
    <source>
        <dbReference type="ARBA" id="ARBA00023125"/>
    </source>
</evidence>
<dbReference type="PANTHER" id="PTHR30349:SF64">
    <property type="entry name" value="PROPHAGE INTEGRASE INTD-RELATED"/>
    <property type="match status" value="1"/>
</dbReference>
<dbReference type="SUPFAM" id="SSF56349">
    <property type="entry name" value="DNA breaking-rejoining enzymes"/>
    <property type="match status" value="1"/>
</dbReference>
<feature type="domain" description="Tyr recombinase" evidence="4">
    <location>
        <begin position="109"/>
        <end position="299"/>
    </location>
</feature>
<accession>A0A162EZC1</accession>
<dbReference type="CDD" id="cd01189">
    <property type="entry name" value="INT_ICEBs1_C_like"/>
    <property type="match status" value="1"/>
</dbReference>
<gene>
    <name evidence="5" type="ORF">Lp19_2332</name>
</gene>
<dbReference type="GO" id="GO:0015074">
    <property type="term" value="P:DNA integration"/>
    <property type="evidence" value="ECO:0007669"/>
    <property type="project" value="InterPro"/>
</dbReference>
<dbReference type="Pfam" id="PF00589">
    <property type="entry name" value="Phage_integrase"/>
    <property type="match status" value="1"/>
</dbReference>
<reference evidence="5 6" key="1">
    <citation type="submission" date="2016-03" db="EMBL/GenBank/DDBJ databases">
        <title>Comparative genomics of 54 Lactobacillus plantarum strains reveals genomic uncoupling from niche constraints.</title>
        <authorList>
            <person name="Martino M.E."/>
        </authorList>
    </citation>
    <scope>NUCLEOTIDE SEQUENCE [LARGE SCALE GENOMIC DNA]</scope>
    <source>
        <strain evidence="5 6">19.1</strain>
    </source>
</reference>
<protein>
    <submittedName>
        <fullName evidence="5">Integrase</fullName>
    </submittedName>
</protein>
<evidence type="ECO:0000256" key="1">
    <source>
        <dbReference type="ARBA" id="ARBA00008857"/>
    </source>
</evidence>
<evidence type="ECO:0000259" key="4">
    <source>
        <dbReference type="PROSITE" id="PS51898"/>
    </source>
</evidence>
<dbReference type="RefSeq" id="WP_044429845.1">
    <property type="nucleotide sequence ID" value="NZ_CAKMBJ010000002.1"/>
</dbReference>
<dbReference type="GO" id="GO:0006310">
    <property type="term" value="P:DNA recombination"/>
    <property type="evidence" value="ECO:0007669"/>
    <property type="project" value="UniProtKB-KW"/>
</dbReference>
<comment type="similarity">
    <text evidence="1">Belongs to the 'phage' integrase family.</text>
</comment>
<dbReference type="InterPro" id="IPR010998">
    <property type="entry name" value="Integrase_recombinase_N"/>
</dbReference>
<dbReference type="Proteomes" id="UP000076882">
    <property type="component" value="Unassembled WGS sequence"/>
</dbReference>
<dbReference type="InterPro" id="IPR013762">
    <property type="entry name" value="Integrase-like_cat_sf"/>
</dbReference>
<keyword evidence="2" id="KW-0238">DNA-binding</keyword>
<dbReference type="InterPro" id="IPR050090">
    <property type="entry name" value="Tyrosine_recombinase_XerCD"/>
</dbReference>
<dbReference type="KEGG" id="lpb:SH83_03905"/>